<evidence type="ECO:0000313" key="3">
    <source>
        <dbReference type="EMBL" id="CAF3578308.1"/>
    </source>
</evidence>
<dbReference type="AlphaFoldDB" id="A0A8S2CYJ7"/>
<feature type="compositionally biased region" description="Basic residues" evidence="1">
    <location>
        <begin position="243"/>
        <end position="254"/>
    </location>
</feature>
<organism evidence="2 4">
    <name type="scientific">Didymodactylos carnosus</name>
    <dbReference type="NCBI Taxonomy" id="1234261"/>
    <lineage>
        <taxon>Eukaryota</taxon>
        <taxon>Metazoa</taxon>
        <taxon>Spiralia</taxon>
        <taxon>Gnathifera</taxon>
        <taxon>Rotifera</taxon>
        <taxon>Eurotatoria</taxon>
        <taxon>Bdelloidea</taxon>
        <taxon>Philodinida</taxon>
        <taxon>Philodinidae</taxon>
        <taxon>Didymodactylos</taxon>
    </lineage>
</organism>
<proteinExistence type="predicted"/>
<evidence type="ECO:0000313" key="2">
    <source>
        <dbReference type="EMBL" id="CAF0795307.1"/>
    </source>
</evidence>
<sequence>MQNLNKKRILQQRRQSLLLIDNTGVGGSGDHQFQAFSSSTIINNDKQSLEERLLLTSSSSSKRLNEQEKEQQQYTNNDFDLPLARSSLIFYNSQSFNEQQLLNKKPTKYEITPEYIANLTNQQSNRREKVLWANNQRTSIKNSKQDEIFELTNTSSELFDDSKDMSRLNRQSNKIVVNEKDFDEDYNSYVENGYVDLQEKREDLSQTPENILSSDDEVQFISMSNGKLVSNQAVQVQTDDNKQRKKKKVTRTKTRYTSNKRQTSAVDQLNQSTKRIPTAQRQTLLLPSQLLNGSGGDMIKLSAMKMARDAASNDESNTKRLICVDTSKARSNLDVVRMCVKELGWKEVSKRTLSDIKIMLNQTFICQVL</sequence>
<evidence type="ECO:0000313" key="4">
    <source>
        <dbReference type="Proteomes" id="UP000677228"/>
    </source>
</evidence>
<reference evidence="2" key="1">
    <citation type="submission" date="2021-02" db="EMBL/GenBank/DDBJ databases">
        <authorList>
            <person name="Nowell W R."/>
        </authorList>
    </citation>
    <scope>NUCLEOTIDE SEQUENCE</scope>
</reference>
<dbReference type="Proteomes" id="UP000677228">
    <property type="component" value="Unassembled WGS sequence"/>
</dbReference>
<evidence type="ECO:0000256" key="1">
    <source>
        <dbReference type="SAM" id="MobiDB-lite"/>
    </source>
</evidence>
<accession>A0A8S2CYJ7</accession>
<dbReference type="Proteomes" id="UP000682733">
    <property type="component" value="Unassembled WGS sequence"/>
</dbReference>
<dbReference type="EMBL" id="CAJNOK010001133">
    <property type="protein sequence ID" value="CAF0795307.1"/>
    <property type="molecule type" value="Genomic_DNA"/>
</dbReference>
<dbReference type="EMBL" id="CAJOBA010001133">
    <property type="protein sequence ID" value="CAF3578308.1"/>
    <property type="molecule type" value="Genomic_DNA"/>
</dbReference>
<gene>
    <name evidence="2" type="ORF">OVA965_LOCUS4353</name>
    <name evidence="3" type="ORF">TMI583_LOCUS4351</name>
</gene>
<name>A0A8S2CYJ7_9BILA</name>
<comment type="caution">
    <text evidence="2">The sequence shown here is derived from an EMBL/GenBank/DDBJ whole genome shotgun (WGS) entry which is preliminary data.</text>
</comment>
<feature type="region of interest" description="Disordered" evidence="1">
    <location>
        <begin position="233"/>
        <end position="264"/>
    </location>
</feature>
<protein>
    <submittedName>
        <fullName evidence="2">Uncharacterized protein</fullName>
    </submittedName>
</protein>